<evidence type="ECO:0000313" key="3">
    <source>
        <dbReference type="Proteomes" id="UP001412067"/>
    </source>
</evidence>
<dbReference type="Proteomes" id="UP001412067">
    <property type="component" value="Unassembled WGS sequence"/>
</dbReference>
<reference evidence="2 3" key="1">
    <citation type="journal article" date="2022" name="Nat. Plants">
        <title>Genomes of leafy and leafless Platanthera orchids illuminate the evolution of mycoheterotrophy.</title>
        <authorList>
            <person name="Li M.H."/>
            <person name="Liu K.W."/>
            <person name="Li Z."/>
            <person name="Lu H.C."/>
            <person name="Ye Q.L."/>
            <person name="Zhang D."/>
            <person name="Wang J.Y."/>
            <person name="Li Y.F."/>
            <person name="Zhong Z.M."/>
            <person name="Liu X."/>
            <person name="Yu X."/>
            <person name="Liu D.K."/>
            <person name="Tu X.D."/>
            <person name="Liu B."/>
            <person name="Hao Y."/>
            <person name="Liao X.Y."/>
            <person name="Jiang Y.T."/>
            <person name="Sun W.H."/>
            <person name="Chen J."/>
            <person name="Chen Y.Q."/>
            <person name="Ai Y."/>
            <person name="Zhai J.W."/>
            <person name="Wu S.S."/>
            <person name="Zhou Z."/>
            <person name="Hsiao Y.Y."/>
            <person name="Wu W.L."/>
            <person name="Chen Y.Y."/>
            <person name="Lin Y.F."/>
            <person name="Hsu J.L."/>
            <person name="Li C.Y."/>
            <person name="Wang Z.W."/>
            <person name="Zhao X."/>
            <person name="Zhong W.Y."/>
            <person name="Ma X.K."/>
            <person name="Ma L."/>
            <person name="Huang J."/>
            <person name="Chen G.Z."/>
            <person name="Huang M.Z."/>
            <person name="Huang L."/>
            <person name="Peng D.H."/>
            <person name="Luo Y.B."/>
            <person name="Zou S.Q."/>
            <person name="Chen S.P."/>
            <person name="Lan S."/>
            <person name="Tsai W.C."/>
            <person name="Van de Peer Y."/>
            <person name="Liu Z.J."/>
        </authorList>
    </citation>
    <scope>NUCLEOTIDE SEQUENCE [LARGE SCALE GENOMIC DNA]</scope>
    <source>
        <strain evidence="2">Lor288</strain>
    </source>
</reference>
<keyword evidence="3" id="KW-1185">Reference proteome</keyword>
<protein>
    <submittedName>
        <fullName evidence="2">Uncharacterized protein</fullName>
    </submittedName>
</protein>
<organism evidence="2 3">
    <name type="scientific">Platanthera guangdongensis</name>
    <dbReference type="NCBI Taxonomy" id="2320717"/>
    <lineage>
        <taxon>Eukaryota</taxon>
        <taxon>Viridiplantae</taxon>
        <taxon>Streptophyta</taxon>
        <taxon>Embryophyta</taxon>
        <taxon>Tracheophyta</taxon>
        <taxon>Spermatophyta</taxon>
        <taxon>Magnoliopsida</taxon>
        <taxon>Liliopsida</taxon>
        <taxon>Asparagales</taxon>
        <taxon>Orchidaceae</taxon>
        <taxon>Orchidoideae</taxon>
        <taxon>Orchideae</taxon>
        <taxon>Orchidinae</taxon>
        <taxon>Platanthera</taxon>
    </lineage>
</organism>
<feature type="compositionally biased region" description="Basic and acidic residues" evidence="1">
    <location>
        <begin position="95"/>
        <end position="107"/>
    </location>
</feature>
<feature type="region of interest" description="Disordered" evidence="1">
    <location>
        <begin position="1"/>
        <end position="54"/>
    </location>
</feature>
<gene>
    <name evidence="2" type="ORF">KSP40_PGU014940</name>
</gene>
<sequence>MAIPPPMTLRRQDLYTPGTSSRASSTRRSRSRSQRGKSRPRRGGSQPHSHLEVCNPTTLFAPPNLLPAAMMADLAPPLALLPREGVVQDGSGGRAGDDGADRNPIHI</sequence>
<accession>A0ABR2M7I9</accession>
<evidence type="ECO:0000256" key="1">
    <source>
        <dbReference type="SAM" id="MobiDB-lite"/>
    </source>
</evidence>
<feature type="compositionally biased region" description="Basic residues" evidence="1">
    <location>
        <begin position="25"/>
        <end position="42"/>
    </location>
</feature>
<name>A0ABR2M7I9_9ASPA</name>
<proteinExistence type="predicted"/>
<comment type="caution">
    <text evidence="2">The sequence shown here is derived from an EMBL/GenBank/DDBJ whole genome shotgun (WGS) entry which is preliminary data.</text>
</comment>
<feature type="region of interest" description="Disordered" evidence="1">
    <location>
        <begin position="84"/>
        <end position="107"/>
    </location>
</feature>
<dbReference type="EMBL" id="JBBWWR010000011">
    <property type="protein sequence ID" value="KAK8960164.1"/>
    <property type="molecule type" value="Genomic_DNA"/>
</dbReference>
<evidence type="ECO:0000313" key="2">
    <source>
        <dbReference type="EMBL" id="KAK8960164.1"/>
    </source>
</evidence>